<dbReference type="PANTHER" id="PTHR42760">
    <property type="entry name" value="SHORT-CHAIN DEHYDROGENASES/REDUCTASES FAMILY MEMBER"/>
    <property type="match status" value="1"/>
</dbReference>
<dbReference type="InterPro" id="IPR020904">
    <property type="entry name" value="Sc_DH/Rdtase_CS"/>
</dbReference>
<evidence type="ECO:0000313" key="5">
    <source>
        <dbReference type="Proteomes" id="UP000269374"/>
    </source>
</evidence>
<dbReference type="EMBL" id="CP032628">
    <property type="protein sequence ID" value="AYG02059.1"/>
    <property type="molecule type" value="Genomic_DNA"/>
</dbReference>
<organism evidence="4 5">
    <name type="scientific">Lactococcus allomyrinae</name>
    <dbReference type="NCBI Taxonomy" id="2419773"/>
    <lineage>
        <taxon>Bacteria</taxon>
        <taxon>Bacillati</taxon>
        <taxon>Bacillota</taxon>
        <taxon>Bacilli</taxon>
        <taxon>Lactobacillales</taxon>
        <taxon>Streptococcaceae</taxon>
        <taxon>Lactococcus</taxon>
    </lineage>
</organism>
<dbReference type="InterPro" id="IPR057326">
    <property type="entry name" value="KR_dom"/>
</dbReference>
<dbReference type="Proteomes" id="UP000269374">
    <property type="component" value="Plasmid unnamed1"/>
</dbReference>
<dbReference type="FunFam" id="3.40.50.720:FF:000173">
    <property type="entry name" value="3-oxoacyl-[acyl-carrier protein] reductase"/>
    <property type="match status" value="1"/>
</dbReference>
<evidence type="ECO:0000256" key="1">
    <source>
        <dbReference type="ARBA" id="ARBA00006484"/>
    </source>
</evidence>
<dbReference type="SMART" id="SM00822">
    <property type="entry name" value="PKS_KR"/>
    <property type="match status" value="1"/>
</dbReference>
<dbReference type="Pfam" id="PF13561">
    <property type="entry name" value="adh_short_C2"/>
    <property type="match status" value="1"/>
</dbReference>
<sequence length="240" mass="26426">MKIVIVTGGTRGIGRAISLEFFKEGYKVIAIYQGNERAAQDLKEEFPNIEIEKCDISDEKEVSILVNKIYKRHGKIDCLVNNAGITRDGYFLMMSNEKWNSLLNVNLTGTFNVSRAVLRFMKVKKLGGKIINISSTSGVAGQIGQTNYAASKGAIISLTKSLAKEFASDKINVNCVSPGFIETDMTASLKNKEMISETLIPLQRFGQVEEVAYLVTFLASEKANYITGKNFVIDGGMIND</sequence>
<dbReference type="PRINTS" id="PR00080">
    <property type="entry name" value="SDRFAMILY"/>
</dbReference>
<name>A0A387BLI3_9LACT</name>
<geneLocation type="plasmid" evidence="4 5">
    <name>unnamed1</name>
</geneLocation>
<dbReference type="PANTHER" id="PTHR42760:SF133">
    <property type="entry name" value="3-OXOACYL-[ACYL-CARRIER-PROTEIN] REDUCTASE"/>
    <property type="match status" value="1"/>
</dbReference>
<dbReference type="InterPro" id="IPR002347">
    <property type="entry name" value="SDR_fam"/>
</dbReference>
<dbReference type="Gene3D" id="3.40.50.720">
    <property type="entry name" value="NAD(P)-binding Rossmann-like Domain"/>
    <property type="match status" value="1"/>
</dbReference>
<comment type="similarity">
    <text evidence="1">Belongs to the short-chain dehydrogenases/reductases (SDR) family.</text>
</comment>
<dbReference type="NCBIfam" id="NF009466">
    <property type="entry name" value="PRK12826.1-2"/>
    <property type="match status" value="1"/>
</dbReference>
<evidence type="ECO:0000256" key="2">
    <source>
        <dbReference type="ARBA" id="ARBA00023002"/>
    </source>
</evidence>
<dbReference type="GO" id="GO:0016616">
    <property type="term" value="F:oxidoreductase activity, acting on the CH-OH group of donors, NAD or NADP as acceptor"/>
    <property type="evidence" value="ECO:0007669"/>
    <property type="project" value="UniProtKB-ARBA"/>
</dbReference>
<dbReference type="InterPro" id="IPR036291">
    <property type="entry name" value="NAD(P)-bd_dom_sf"/>
</dbReference>
<keyword evidence="4" id="KW-0614">Plasmid</keyword>
<accession>A0A387BLI3</accession>
<proteinExistence type="inferred from homology"/>
<feature type="domain" description="Ketoreductase" evidence="3">
    <location>
        <begin position="2"/>
        <end position="198"/>
    </location>
</feature>
<dbReference type="AlphaFoldDB" id="A0A387BLI3"/>
<dbReference type="KEGG" id="lact:D7I46_13050"/>
<gene>
    <name evidence="4" type="ORF">D7I46_13050</name>
</gene>
<evidence type="ECO:0000313" key="4">
    <source>
        <dbReference type="EMBL" id="AYG02059.1"/>
    </source>
</evidence>
<protein>
    <submittedName>
        <fullName evidence="4">SDR family oxidoreductase</fullName>
    </submittedName>
</protein>
<dbReference type="OrthoDB" id="9805904at2"/>
<keyword evidence="2" id="KW-0560">Oxidoreductase</keyword>
<reference evidence="4 5" key="1">
    <citation type="submission" date="2018-09" db="EMBL/GenBank/DDBJ databases">
        <title>Genome sequencing of strain 1JSPR-7.</title>
        <authorList>
            <person name="Heo J."/>
            <person name="Kim S.-J."/>
            <person name="Kwon S.-W."/>
        </authorList>
    </citation>
    <scope>NUCLEOTIDE SEQUENCE [LARGE SCALE GENOMIC DNA]</scope>
    <source>
        <strain evidence="4 5">1JSPR-7</strain>
        <plasmid evidence="4 5">unnamed1</plasmid>
    </source>
</reference>
<dbReference type="RefSeq" id="WP_120773428.1">
    <property type="nucleotide sequence ID" value="NZ_CP032628.1"/>
</dbReference>
<evidence type="ECO:0000259" key="3">
    <source>
        <dbReference type="SMART" id="SM00822"/>
    </source>
</evidence>
<keyword evidence="5" id="KW-1185">Reference proteome</keyword>
<dbReference type="SUPFAM" id="SSF51735">
    <property type="entry name" value="NAD(P)-binding Rossmann-fold domains"/>
    <property type="match status" value="1"/>
</dbReference>
<dbReference type="PROSITE" id="PS00061">
    <property type="entry name" value="ADH_SHORT"/>
    <property type="match status" value="1"/>
</dbReference>
<dbReference type="PRINTS" id="PR00081">
    <property type="entry name" value="GDHRDH"/>
</dbReference>